<evidence type="ECO:0000313" key="3">
    <source>
        <dbReference type="Proteomes" id="UP001595740"/>
    </source>
</evidence>
<keyword evidence="3" id="KW-1185">Reference proteome</keyword>
<dbReference type="EMBL" id="JBHRXK010000001">
    <property type="protein sequence ID" value="MFC3549902.1"/>
    <property type="molecule type" value="Genomic_DNA"/>
</dbReference>
<evidence type="ECO:0000256" key="1">
    <source>
        <dbReference type="SAM" id="MobiDB-lite"/>
    </source>
</evidence>
<protein>
    <submittedName>
        <fullName evidence="2">Uncharacterized protein</fullName>
    </submittedName>
</protein>
<evidence type="ECO:0000313" key="2">
    <source>
        <dbReference type="EMBL" id="MFC3549902.1"/>
    </source>
</evidence>
<name>A0ABV7RMD7_9GAMM</name>
<comment type="caution">
    <text evidence="2">The sequence shown here is derived from an EMBL/GenBank/DDBJ whole genome shotgun (WGS) entry which is preliminary data.</text>
</comment>
<feature type="compositionally biased region" description="Low complexity" evidence="1">
    <location>
        <begin position="96"/>
        <end position="107"/>
    </location>
</feature>
<dbReference type="RefSeq" id="WP_386757239.1">
    <property type="nucleotide sequence ID" value="NZ_JBHRXK010000001.1"/>
</dbReference>
<dbReference type="PROSITE" id="PS50096">
    <property type="entry name" value="IQ"/>
    <property type="match status" value="1"/>
</dbReference>
<accession>A0ABV7RMD7</accession>
<feature type="region of interest" description="Disordered" evidence="1">
    <location>
        <begin position="85"/>
        <end position="107"/>
    </location>
</feature>
<dbReference type="Proteomes" id="UP001595740">
    <property type="component" value="Unassembled WGS sequence"/>
</dbReference>
<sequence length="133" mass="13938">MNTAAPDPACACGCRRPEGATVHAIVAALGMDDLDCALELGLLDVTDCPGCTPPCRTRLADARQARLRALAARERYRARQARLQRRALEKSVQRETTAAPATATGPAVAAPLPSAAALALARAKAKAAERRKP</sequence>
<proteinExistence type="predicted"/>
<organism evidence="2 3">
    <name type="scientific">Lysobacter cavernae</name>
    <dbReference type="NCBI Taxonomy" id="1685901"/>
    <lineage>
        <taxon>Bacteria</taxon>
        <taxon>Pseudomonadati</taxon>
        <taxon>Pseudomonadota</taxon>
        <taxon>Gammaproteobacteria</taxon>
        <taxon>Lysobacterales</taxon>
        <taxon>Lysobacteraceae</taxon>
        <taxon>Lysobacter</taxon>
    </lineage>
</organism>
<reference evidence="3" key="1">
    <citation type="journal article" date="2019" name="Int. J. Syst. Evol. Microbiol.">
        <title>The Global Catalogue of Microorganisms (GCM) 10K type strain sequencing project: providing services to taxonomists for standard genome sequencing and annotation.</title>
        <authorList>
            <consortium name="The Broad Institute Genomics Platform"/>
            <consortium name="The Broad Institute Genome Sequencing Center for Infectious Disease"/>
            <person name="Wu L."/>
            <person name="Ma J."/>
        </authorList>
    </citation>
    <scope>NUCLEOTIDE SEQUENCE [LARGE SCALE GENOMIC DNA]</scope>
    <source>
        <strain evidence="3">KCTC 42875</strain>
    </source>
</reference>
<gene>
    <name evidence="2" type="ORF">ACFOLC_02625</name>
</gene>